<proteinExistence type="predicted"/>
<feature type="signal peptide" evidence="1">
    <location>
        <begin position="1"/>
        <end position="19"/>
    </location>
</feature>
<evidence type="ECO:0000313" key="3">
    <source>
        <dbReference type="Proteomes" id="UP000007463"/>
    </source>
</evidence>
<organism evidence="2 3">
    <name type="scientific">Fluviicola taffensis (strain DSM 16823 / NCIMB 13979 / RW262)</name>
    <dbReference type="NCBI Taxonomy" id="755732"/>
    <lineage>
        <taxon>Bacteria</taxon>
        <taxon>Pseudomonadati</taxon>
        <taxon>Bacteroidota</taxon>
        <taxon>Flavobacteriia</taxon>
        <taxon>Flavobacteriales</taxon>
        <taxon>Crocinitomicaceae</taxon>
        <taxon>Fluviicola</taxon>
    </lineage>
</organism>
<keyword evidence="3" id="KW-1185">Reference proteome</keyword>
<dbReference type="EMBL" id="CP002542">
    <property type="protein sequence ID" value="AEA45324.1"/>
    <property type="molecule type" value="Genomic_DNA"/>
</dbReference>
<protein>
    <submittedName>
        <fullName evidence="2">Uncharacterized protein</fullName>
    </submittedName>
</protein>
<sequence precursor="true">MKKLFTVLGFFWICLFASGNDTQTTFLCEDDVSILQSHYSISFGDAIEAGVTTDLSLSISWRVAPQSGVSKVSGTGKITGKLVFAQPGKYQITFDIPAHGNHPGKTETVTVEVSSARMTFDLEHIAFSKQLKTGDASGIVMKVPVTVKTYDGKAYDYSMREVQTTGIANVSSRMTNDKAVLKDGLNELSFELSGAVPTKGNIQFRVYDAKGEAVFFTYSITN</sequence>
<name>F2IB00_FLUTR</name>
<dbReference type="Proteomes" id="UP000007463">
    <property type="component" value="Chromosome"/>
</dbReference>
<dbReference type="KEGG" id="fte:Fluta_3352"/>
<reference evidence="3" key="2">
    <citation type="submission" date="2011-02" db="EMBL/GenBank/DDBJ databases">
        <title>The complete genome of Fluviicola taffensis DSM 16823.</title>
        <authorList>
            <consortium name="US DOE Joint Genome Institute (JGI-PGF)"/>
            <person name="Lucas S."/>
            <person name="Copeland A."/>
            <person name="Lapidus A."/>
            <person name="Bruce D."/>
            <person name="Goodwin L."/>
            <person name="Pitluck S."/>
            <person name="Kyrpides N."/>
            <person name="Mavromatis K."/>
            <person name="Ivanova N."/>
            <person name="Mikhailova N."/>
            <person name="Pagani I."/>
            <person name="Chertkov O."/>
            <person name="Detter J.C."/>
            <person name="Han C."/>
            <person name="Tapia R."/>
            <person name="Land M."/>
            <person name="Hauser L."/>
            <person name="Markowitz V."/>
            <person name="Cheng J.-F."/>
            <person name="Hugenholtz P."/>
            <person name="Woyke T."/>
            <person name="Wu D."/>
            <person name="Tindall B."/>
            <person name="Pomrenke H.G."/>
            <person name="Brambilla E."/>
            <person name="Klenk H.-P."/>
            <person name="Eisen J.A."/>
        </authorList>
    </citation>
    <scope>NUCLEOTIDE SEQUENCE [LARGE SCALE GENOMIC DNA]</scope>
    <source>
        <strain evidence="3">DSM 16823 / RW262 / RW262</strain>
    </source>
</reference>
<dbReference type="eggNOG" id="ENOG5033DVT">
    <property type="taxonomic scope" value="Bacteria"/>
</dbReference>
<evidence type="ECO:0000313" key="2">
    <source>
        <dbReference type="EMBL" id="AEA45324.1"/>
    </source>
</evidence>
<accession>F2IB00</accession>
<dbReference type="STRING" id="755732.Fluta_3352"/>
<reference evidence="2 3" key="1">
    <citation type="journal article" date="2011" name="Stand. Genomic Sci.">
        <title>Complete genome sequence of the gliding freshwater bacterium Fluviicola taffensis type strain (RW262).</title>
        <authorList>
            <person name="Woyke T."/>
            <person name="Chertkov O."/>
            <person name="Lapidus A."/>
            <person name="Nolan M."/>
            <person name="Lucas S."/>
            <person name="Del Rio T.G."/>
            <person name="Tice H."/>
            <person name="Cheng J.F."/>
            <person name="Tapia R."/>
            <person name="Han C."/>
            <person name="Goodwin L."/>
            <person name="Pitluck S."/>
            <person name="Liolios K."/>
            <person name="Pagani I."/>
            <person name="Ivanova N."/>
            <person name="Huntemann M."/>
            <person name="Mavromatis K."/>
            <person name="Mikhailova N."/>
            <person name="Pati A."/>
            <person name="Chen A."/>
            <person name="Palaniappan K."/>
            <person name="Land M."/>
            <person name="Hauser L."/>
            <person name="Brambilla E.M."/>
            <person name="Rohde M."/>
            <person name="Mwirichia R."/>
            <person name="Sikorski J."/>
            <person name="Tindall B.J."/>
            <person name="Goker M."/>
            <person name="Bristow J."/>
            <person name="Eisen J.A."/>
            <person name="Markowitz V."/>
            <person name="Hugenholtz P."/>
            <person name="Klenk H.P."/>
            <person name="Kyrpides N.C."/>
        </authorList>
    </citation>
    <scope>NUCLEOTIDE SEQUENCE [LARGE SCALE GENOMIC DNA]</scope>
    <source>
        <strain evidence="3">DSM 16823 / RW262 / RW262</strain>
    </source>
</reference>
<dbReference type="AlphaFoldDB" id="F2IB00"/>
<evidence type="ECO:0000256" key="1">
    <source>
        <dbReference type="SAM" id="SignalP"/>
    </source>
</evidence>
<dbReference type="HOGENOM" id="CLU_1243807_0_0_10"/>
<gene>
    <name evidence="2" type="ordered locus">Fluta_3352</name>
</gene>
<keyword evidence="1" id="KW-0732">Signal</keyword>
<feature type="chain" id="PRO_5003278248" evidence="1">
    <location>
        <begin position="20"/>
        <end position="222"/>
    </location>
</feature>